<proteinExistence type="predicted"/>
<evidence type="ECO:0000256" key="1">
    <source>
        <dbReference type="SAM" id="MobiDB-lite"/>
    </source>
</evidence>
<accession>A0AAN8LDA9</accession>
<name>A0AAN8LDA9_9TELE</name>
<dbReference type="Proteomes" id="UP001356427">
    <property type="component" value="Unassembled WGS sequence"/>
</dbReference>
<evidence type="ECO:0000313" key="3">
    <source>
        <dbReference type="Proteomes" id="UP001356427"/>
    </source>
</evidence>
<keyword evidence="3" id="KW-1185">Reference proteome</keyword>
<organism evidence="2 3">
    <name type="scientific">Coregonus suidteri</name>
    <dbReference type="NCBI Taxonomy" id="861788"/>
    <lineage>
        <taxon>Eukaryota</taxon>
        <taxon>Metazoa</taxon>
        <taxon>Chordata</taxon>
        <taxon>Craniata</taxon>
        <taxon>Vertebrata</taxon>
        <taxon>Euteleostomi</taxon>
        <taxon>Actinopterygii</taxon>
        <taxon>Neopterygii</taxon>
        <taxon>Teleostei</taxon>
        <taxon>Protacanthopterygii</taxon>
        <taxon>Salmoniformes</taxon>
        <taxon>Salmonidae</taxon>
        <taxon>Coregoninae</taxon>
        <taxon>Coregonus</taxon>
    </lineage>
</organism>
<sequence length="81" mass="9455">MTTIPPYRSGYLQPRASLAEWNLRAVLWTDVTRPRFPSRPTSWVLALLQPDRRRGGKGASLHEHDFVMRKTRQSRPTQEPK</sequence>
<evidence type="ECO:0000313" key="2">
    <source>
        <dbReference type="EMBL" id="KAK6304015.1"/>
    </source>
</evidence>
<dbReference type="EMBL" id="JAGTTL010000024">
    <property type="protein sequence ID" value="KAK6304015.1"/>
    <property type="molecule type" value="Genomic_DNA"/>
</dbReference>
<gene>
    <name evidence="2" type="ORF">J4Q44_G00264690</name>
</gene>
<dbReference type="AlphaFoldDB" id="A0AAN8LDA9"/>
<feature type="region of interest" description="Disordered" evidence="1">
    <location>
        <begin position="53"/>
        <end position="81"/>
    </location>
</feature>
<reference evidence="2 3" key="1">
    <citation type="submission" date="2021-04" db="EMBL/GenBank/DDBJ databases">
        <authorList>
            <person name="De Guttry C."/>
            <person name="Zahm M."/>
            <person name="Klopp C."/>
            <person name="Cabau C."/>
            <person name="Louis A."/>
            <person name="Berthelot C."/>
            <person name="Parey E."/>
            <person name="Roest Crollius H."/>
            <person name="Montfort J."/>
            <person name="Robinson-Rechavi M."/>
            <person name="Bucao C."/>
            <person name="Bouchez O."/>
            <person name="Gislard M."/>
            <person name="Lluch J."/>
            <person name="Milhes M."/>
            <person name="Lampietro C."/>
            <person name="Lopez Roques C."/>
            <person name="Donnadieu C."/>
            <person name="Braasch I."/>
            <person name="Desvignes T."/>
            <person name="Postlethwait J."/>
            <person name="Bobe J."/>
            <person name="Wedekind C."/>
            <person name="Guiguen Y."/>
        </authorList>
    </citation>
    <scope>NUCLEOTIDE SEQUENCE [LARGE SCALE GENOMIC DNA]</scope>
    <source>
        <strain evidence="2">Cs_M1</strain>
        <tissue evidence="2">Blood</tissue>
    </source>
</reference>
<protein>
    <submittedName>
        <fullName evidence="2">Uncharacterized protein</fullName>
    </submittedName>
</protein>
<comment type="caution">
    <text evidence="2">The sequence shown here is derived from an EMBL/GenBank/DDBJ whole genome shotgun (WGS) entry which is preliminary data.</text>
</comment>